<accession>A0A1L3SKY1</accession>
<name>A0A1L3SKY1_9HYPH</name>
<proteinExistence type="predicted"/>
<dbReference type="SMART" id="SM00332">
    <property type="entry name" value="PP2Cc"/>
    <property type="match status" value="1"/>
</dbReference>
<dbReference type="KEGG" id="meso:BSQ44_00585"/>
<feature type="domain" description="PPM-type phosphatase" evidence="1">
    <location>
        <begin position="5"/>
        <end position="233"/>
    </location>
</feature>
<dbReference type="SUPFAM" id="SSF81606">
    <property type="entry name" value="PP2C-like"/>
    <property type="match status" value="1"/>
</dbReference>
<dbReference type="Proteomes" id="UP000182840">
    <property type="component" value="Chromosome"/>
</dbReference>
<dbReference type="Pfam" id="PF13672">
    <property type="entry name" value="PP2C_2"/>
    <property type="match status" value="1"/>
</dbReference>
<dbReference type="InterPro" id="IPR001932">
    <property type="entry name" value="PPM-type_phosphatase-like_dom"/>
</dbReference>
<keyword evidence="3" id="KW-1185">Reference proteome</keyword>
<dbReference type="OrthoDB" id="9801841at2"/>
<gene>
    <name evidence="2" type="ORF">BSQ44_00585</name>
</gene>
<protein>
    <recommendedName>
        <fullName evidence="1">PPM-type phosphatase domain-containing protein</fullName>
    </recommendedName>
</protein>
<evidence type="ECO:0000313" key="3">
    <source>
        <dbReference type="Proteomes" id="UP000182840"/>
    </source>
</evidence>
<dbReference type="PROSITE" id="PS51746">
    <property type="entry name" value="PPM_2"/>
    <property type="match status" value="1"/>
</dbReference>
<reference evidence="3" key="1">
    <citation type="submission" date="2016-11" db="EMBL/GenBank/DDBJ databases">
        <title>Mesorhizobium oceanicum sp. nov., isolated from deep seawater in South China Sea.</title>
        <authorList>
            <person name="Fu G.-Y."/>
        </authorList>
    </citation>
    <scope>NUCLEOTIDE SEQUENCE [LARGE SCALE GENOMIC DNA]</scope>
    <source>
        <strain evidence="3">B7</strain>
    </source>
</reference>
<dbReference type="EMBL" id="CP018171">
    <property type="protein sequence ID" value="APH70040.1"/>
    <property type="molecule type" value="Genomic_DNA"/>
</dbReference>
<sequence>MLRWVTASFSHTGTRECNDDAVCVRRITATKRRYGLLIVADGVGSIAGSGQLARRICDIVPTFVEKYLLSRYTKRDIAPGEIADLAHAIKMGLNNTDNLEMLCSTFACAIVGRRTVAIYWAGDSRIYALYEDGRVLQASEDDVDINGALTRYVKGDVGVVGNLNGRIITADHLQLIAVATDGVYQSCTKQELTSFLLYLASNPDILKKHLASDFEAFAGGNISDNATMAVLASPKHTLRVKRAAHARLRQLL</sequence>
<dbReference type="InterPro" id="IPR036457">
    <property type="entry name" value="PPM-type-like_dom_sf"/>
</dbReference>
<dbReference type="RefSeq" id="WP_072601453.1">
    <property type="nucleotide sequence ID" value="NZ_CP018171.1"/>
</dbReference>
<dbReference type="Gene3D" id="3.60.40.10">
    <property type="entry name" value="PPM-type phosphatase domain"/>
    <property type="match status" value="1"/>
</dbReference>
<evidence type="ECO:0000259" key="1">
    <source>
        <dbReference type="PROSITE" id="PS51746"/>
    </source>
</evidence>
<dbReference type="AlphaFoldDB" id="A0A1L3SKY1"/>
<evidence type="ECO:0000313" key="2">
    <source>
        <dbReference type="EMBL" id="APH70040.1"/>
    </source>
</evidence>
<organism evidence="2 3">
    <name type="scientific">Aquibium oceanicum</name>
    <dbReference type="NCBI Taxonomy" id="1670800"/>
    <lineage>
        <taxon>Bacteria</taxon>
        <taxon>Pseudomonadati</taxon>
        <taxon>Pseudomonadota</taxon>
        <taxon>Alphaproteobacteria</taxon>
        <taxon>Hyphomicrobiales</taxon>
        <taxon>Phyllobacteriaceae</taxon>
        <taxon>Aquibium</taxon>
    </lineage>
</organism>
<dbReference type="STRING" id="1670800.BSQ44_00585"/>